<name>A0A8H6YKY0_9AGAR</name>
<accession>A0A8H6YKY0</accession>
<sequence length="522" mass="59553">MKLFPARLLAKATASQRRVTNALPAELLIEIASHLTWAIDVLNFSLTSSQLRNILLPQMYKSIYLFGGAWTGTLEMLAKRPELCVHVRRLGVDLIYEALRPERYEEGDIGQIATLIQKALEGFSNLQTFTWSGKRLPPEYLFRAMRDACPQLKNIHCRAKSIQFDPESELFKFDDLTRFSLWVAYEAETDEPLIWQEIPVQLCDMLLQRCPDLVSLSIRLQSMHSIMVHQLDTLLSGVWPKLEYFDLDIEVIDSDPISFWPPLGTLSFLSAHPCITHLGLTAYSIFPMVFFREHLPSCFEPDASSEFTYFEGLLQHLAGLPNPAALKILVLSTVVTETSLERMLPVFWGLTSLKELAIEFAEIEAPCAAIHHIVSACPNLTKFHVKFCETTFTSSQLIEMSAQLKHLARLRCLHFDKVFSATSGTMLNAALILLGNIPSLQEICILNFMAHNWYQRGHYMTLTGARGRKLIAARESGLDRDYPKGKFLSRIYPRGKFSRTFRYSLERDVLGSISKKFKRIRR</sequence>
<dbReference type="Proteomes" id="UP000620124">
    <property type="component" value="Unassembled WGS sequence"/>
</dbReference>
<dbReference type="SUPFAM" id="SSF52047">
    <property type="entry name" value="RNI-like"/>
    <property type="match status" value="1"/>
</dbReference>
<protein>
    <submittedName>
        <fullName evidence="1">F-box domain-containing protein</fullName>
    </submittedName>
</protein>
<keyword evidence="2" id="KW-1185">Reference proteome</keyword>
<dbReference type="OrthoDB" id="2847287at2759"/>
<evidence type="ECO:0000313" key="2">
    <source>
        <dbReference type="Proteomes" id="UP000620124"/>
    </source>
</evidence>
<organism evidence="1 2">
    <name type="scientific">Mycena venus</name>
    <dbReference type="NCBI Taxonomy" id="2733690"/>
    <lineage>
        <taxon>Eukaryota</taxon>
        <taxon>Fungi</taxon>
        <taxon>Dikarya</taxon>
        <taxon>Basidiomycota</taxon>
        <taxon>Agaricomycotina</taxon>
        <taxon>Agaricomycetes</taxon>
        <taxon>Agaricomycetidae</taxon>
        <taxon>Agaricales</taxon>
        <taxon>Marasmiineae</taxon>
        <taxon>Mycenaceae</taxon>
        <taxon>Mycena</taxon>
    </lineage>
</organism>
<reference evidence="1" key="1">
    <citation type="submission" date="2020-05" db="EMBL/GenBank/DDBJ databases">
        <title>Mycena genomes resolve the evolution of fungal bioluminescence.</title>
        <authorList>
            <person name="Tsai I.J."/>
        </authorList>
    </citation>
    <scope>NUCLEOTIDE SEQUENCE</scope>
    <source>
        <strain evidence="1">CCC161011</strain>
    </source>
</reference>
<gene>
    <name evidence="1" type="ORF">MVEN_00790000</name>
</gene>
<evidence type="ECO:0000313" key="1">
    <source>
        <dbReference type="EMBL" id="KAF7360586.1"/>
    </source>
</evidence>
<dbReference type="InterPro" id="IPR032675">
    <property type="entry name" value="LRR_dom_sf"/>
</dbReference>
<dbReference type="Gene3D" id="3.80.10.10">
    <property type="entry name" value="Ribonuclease Inhibitor"/>
    <property type="match status" value="1"/>
</dbReference>
<comment type="caution">
    <text evidence="1">The sequence shown here is derived from an EMBL/GenBank/DDBJ whole genome shotgun (WGS) entry which is preliminary data.</text>
</comment>
<dbReference type="AlphaFoldDB" id="A0A8H6YKY0"/>
<dbReference type="EMBL" id="JACAZI010000005">
    <property type="protein sequence ID" value="KAF7360586.1"/>
    <property type="molecule type" value="Genomic_DNA"/>
</dbReference>
<proteinExistence type="predicted"/>